<dbReference type="AlphaFoldDB" id="A0A1G7UPV4"/>
<dbReference type="InterPro" id="IPR027417">
    <property type="entry name" value="P-loop_NTPase"/>
</dbReference>
<comment type="subcellular location">
    <subcellularLocation>
        <location evidence="1">Cell membrane</location>
        <topology evidence="1">Multi-pass membrane protein</topology>
    </subcellularLocation>
</comment>
<keyword evidence="6 8" id="KW-0472">Membrane</keyword>
<dbReference type="OrthoDB" id="9759295at2"/>
<evidence type="ECO:0000313" key="9">
    <source>
        <dbReference type="EMBL" id="SDG49543.1"/>
    </source>
</evidence>
<gene>
    <name evidence="9" type="ORF">SAMN04488117_12422</name>
</gene>
<evidence type="ECO:0000256" key="4">
    <source>
        <dbReference type="ARBA" id="ARBA00022692"/>
    </source>
</evidence>
<feature type="region of interest" description="Disordered" evidence="7">
    <location>
        <begin position="561"/>
        <end position="644"/>
    </location>
</feature>
<evidence type="ECO:0000313" key="10">
    <source>
        <dbReference type="Proteomes" id="UP000182284"/>
    </source>
</evidence>
<evidence type="ECO:0000256" key="1">
    <source>
        <dbReference type="ARBA" id="ARBA00004651"/>
    </source>
</evidence>
<sequence length="675" mass="75195">MDKGKIAVGVILLTLVSAAVGYVVATAYLTFRDYGLSAEIDFFWLAQNYLDMRIVRPNDFEKVNLIIGGFALAGMLLSAVLSGSALTRFGRTHWQKAAEMARNGFFGKPGTGFILGKMGKPKSRGKLITSKVFPHALIVAPTGRGKTTGFVIPNLLTFKGSAVVLDVKGENFEHTARHRASEGDKVFRFAPTDWHDRRSHRYNPLLRIFELDDPDRKQMELQLLASLFLQADSDRVQGLLKGGIDLFVAAGLLAFERKRPTLGEIYRISASGGNKQKEFMKRRDEVRNHAAKLIFERLASTNNDTLTSYVSLLMTSGLDQWSNPAIDAATVESDFDFRTIRKKPFTVYLVVAPNMVKPMAPLIRLFFSDLISSLQDKEPGKDEPWPVMIMLDEFNRLGKMPIVVESIETLRSYKGHLAIVTQTIPALDEIYGENTRRALQGNAGVKLYLTPSDEKTVEELSKAVGKTTKRVVTRSRSIGRNPFEGRSMSERTEETSLLPEDEARRMPLDDIVMVVDAQMPIRAKRIQYYDDPFFKAIHGAQKGELPFPARTLKAVEPVIAEEPEDEEQPALASAPQEAAENLSVKEASDQPHRAKLKTSKRKRSKAVAQATQATRDMDERQREFDLSVQQRLDLPEPGDVSDADVQALRDADAKLAEFEASFTEGQGGERATAAE</sequence>
<dbReference type="PANTHER" id="PTHR37937:SF1">
    <property type="entry name" value="CONJUGATIVE TRANSFER: DNA TRANSPORT"/>
    <property type="match status" value="1"/>
</dbReference>
<protein>
    <submittedName>
        <fullName evidence="9">Type IV secretion system protein VirD4</fullName>
    </submittedName>
</protein>
<dbReference type="InterPro" id="IPR003688">
    <property type="entry name" value="TraG/VirD4"/>
</dbReference>
<dbReference type="Gene3D" id="3.40.50.300">
    <property type="entry name" value="P-loop containing nucleotide triphosphate hydrolases"/>
    <property type="match status" value="1"/>
</dbReference>
<accession>A0A1G7UPV4</accession>
<comment type="similarity">
    <text evidence="2">Belongs to the VirD4/TraG family.</text>
</comment>
<dbReference type="SUPFAM" id="SSF52540">
    <property type="entry name" value="P-loop containing nucleoside triphosphate hydrolases"/>
    <property type="match status" value="1"/>
</dbReference>
<dbReference type="Proteomes" id="UP000182284">
    <property type="component" value="Unassembled WGS sequence"/>
</dbReference>
<feature type="compositionally biased region" description="Basic and acidic residues" evidence="7">
    <location>
        <begin position="615"/>
        <end position="625"/>
    </location>
</feature>
<dbReference type="GO" id="GO:0005886">
    <property type="term" value="C:plasma membrane"/>
    <property type="evidence" value="ECO:0007669"/>
    <property type="project" value="UniProtKB-SubCell"/>
</dbReference>
<feature type="transmembrane region" description="Helical" evidence="8">
    <location>
        <begin position="65"/>
        <end position="86"/>
    </location>
</feature>
<organism evidence="9 10">
    <name type="scientific">Celeribacter baekdonensis</name>
    <dbReference type="NCBI Taxonomy" id="875171"/>
    <lineage>
        <taxon>Bacteria</taxon>
        <taxon>Pseudomonadati</taxon>
        <taxon>Pseudomonadota</taxon>
        <taxon>Alphaproteobacteria</taxon>
        <taxon>Rhodobacterales</taxon>
        <taxon>Roseobacteraceae</taxon>
        <taxon>Celeribacter</taxon>
    </lineage>
</organism>
<dbReference type="Pfam" id="PF02534">
    <property type="entry name" value="T4SS-DNA_transf"/>
    <property type="match status" value="1"/>
</dbReference>
<evidence type="ECO:0000256" key="2">
    <source>
        <dbReference type="ARBA" id="ARBA00008806"/>
    </source>
</evidence>
<feature type="transmembrane region" description="Helical" evidence="8">
    <location>
        <begin position="345"/>
        <end position="367"/>
    </location>
</feature>
<evidence type="ECO:0000256" key="5">
    <source>
        <dbReference type="ARBA" id="ARBA00022989"/>
    </source>
</evidence>
<name>A0A1G7UPV4_9RHOB</name>
<evidence type="ECO:0000256" key="7">
    <source>
        <dbReference type="SAM" id="MobiDB-lite"/>
    </source>
</evidence>
<keyword evidence="4 8" id="KW-0812">Transmembrane</keyword>
<proteinExistence type="inferred from homology"/>
<evidence type="ECO:0000256" key="3">
    <source>
        <dbReference type="ARBA" id="ARBA00022475"/>
    </source>
</evidence>
<dbReference type="EMBL" id="FNBL01000024">
    <property type="protein sequence ID" value="SDG49543.1"/>
    <property type="molecule type" value="Genomic_DNA"/>
</dbReference>
<dbReference type="InterPro" id="IPR051539">
    <property type="entry name" value="T4SS-coupling_protein"/>
</dbReference>
<keyword evidence="3" id="KW-1003">Cell membrane</keyword>
<keyword evidence="5 8" id="KW-1133">Transmembrane helix</keyword>
<evidence type="ECO:0000256" key="6">
    <source>
        <dbReference type="ARBA" id="ARBA00023136"/>
    </source>
</evidence>
<dbReference type="PANTHER" id="PTHR37937">
    <property type="entry name" value="CONJUGATIVE TRANSFER: DNA TRANSPORT"/>
    <property type="match status" value="1"/>
</dbReference>
<feature type="compositionally biased region" description="Basic residues" evidence="7">
    <location>
        <begin position="593"/>
        <end position="605"/>
    </location>
</feature>
<evidence type="ECO:0000256" key="8">
    <source>
        <dbReference type="SAM" id="Phobius"/>
    </source>
</evidence>
<feature type="region of interest" description="Disordered" evidence="7">
    <location>
        <begin position="478"/>
        <end position="502"/>
    </location>
</feature>
<dbReference type="RefSeq" id="WP_074647476.1">
    <property type="nucleotide sequence ID" value="NZ_FNBL01000024.1"/>
</dbReference>
<dbReference type="CDD" id="cd01127">
    <property type="entry name" value="TrwB_TraG_TraD_VirD4"/>
    <property type="match status" value="1"/>
</dbReference>
<reference evidence="9 10" key="1">
    <citation type="submission" date="2016-10" db="EMBL/GenBank/DDBJ databases">
        <authorList>
            <person name="de Groot N.N."/>
        </authorList>
    </citation>
    <scope>NUCLEOTIDE SEQUENCE [LARGE SCALE GENOMIC DNA]</scope>
    <source>
        <strain evidence="9 10">DSM 27375</strain>
    </source>
</reference>